<name>A0AAD7QKP8_9ASCO</name>
<dbReference type="GeneID" id="80886163"/>
<keyword evidence="1" id="KW-0732">Signal</keyword>
<gene>
    <name evidence="2" type="ORF">POJ06DRAFT_41633</name>
</gene>
<dbReference type="AlphaFoldDB" id="A0AAD7QKP8"/>
<accession>A0AAD7QKP8</accession>
<feature type="chain" id="PRO_5042249611" evidence="1">
    <location>
        <begin position="28"/>
        <end position="92"/>
    </location>
</feature>
<sequence>MKQTVFGAYLYMTCLLILAILASPVMSSTISDTVDWRPSSRIRLTHPVDYVLEAKGTYVAMYNVHSRYVIDAALIKLWNLQRALGSWGVVWR</sequence>
<feature type="signal peptide" evidence="1">
    <location>
        <begin position="1"/>
        <end position="27"/>
    </location>
</feature>
<protein>
    <submittedName>
        <fullName evidence="2">Uncharacterized protein</fullName>
    </submittedName>
</protein>
<keyword evidence="3" id="KW-1185">Reference proteome</keyword>
<reference evidence="2" key="1">
    <citation type="submission" date="2023-03" db="EMBL/GenBank/DDBJ databases">
        <title>Near-Complete genome sequence of Lipomyces tetrasporous NRRL Y-64009, an oleaginous yeast capable of growing on lignocellulosic hydrolysates.</title>
        <authorList>
            <consortium name="Lawrence Berkeley National Laboratory"/>
            <person name="Jagtap S.S."/>
            <person name="Liu J.-J."/>
            <person name="Walukiewicz H.E."/>
            <person name="Pangilinan J."/>
            <person name="Lipzen A."/>
            <person name="Ahrendt S."/>
            <person name="Koriabine M."/>
            <person name="Cobaugh K."/>
            <person name="Salamov A."/>
            <person name="Yoshinaga Y."/>
            <person name="Ng V."/>
            <person name="Daum C."/>
            <person name="Grigoriev I.V."/>
            <person name="Slininger P.J."/>
            <person name="Dien B.S."/>
            <person name="Jin Y.-S."/>
            <person name="Rao C.V."/>
        </authorList>
    </citation>
    <scope>NUCLEOTIDE SEQUENCE</scope>
    <source>
        <strain evidence="2">NRRL Y-64009</strain>
    </source>
</reference>
<dbReference type="RefSeq" id="XP_056040071.1">
    <property type="nucleotide sequence ID" value="XM_056190997.1"/>
</dbReference>
<organism evidence="2 3">
    <name type="scientific">Lipomyces tetrasporus</name>
    <dbReference type="NCBI Taxonomy" id="54092"/>
    <lineage>
        <taxon>Eukaryota</taxon>
        <taxon>Fungi</taxon>
        <taxon>Dikarya</taxon>
        <taxon>Ascomycota</taxon>
        <taxon>Saccharomycotina</taxon>
        <taxon>Lipomycetes</taxon>
        <taxon>Lipomycetales</taxon>
        <taxon>Lipomycetaceae</taxon>
        <taxon>Lipomyces</taxon>
    </lineage>
</organism>
<dbReference type="Proteomes" id="UP001217417">
    <property type="component" value="Unassembled WGS sequence"/>
</dbReference>
<evidence type="ECO:0000256" key="1">
    <source>
        <dbReference type="SAM" id="SignalP"/>
    </source>
</evidence>
<proteinExistence type="predicted"/>
<dbReference type="EMBL" id="JARPMG010000013">
    <property type="protein sequence ID" value="KAJ8096621.1"/>
    <property type="molecule type" value="Genomic_DNA"/>
</dbReference>
<evidence type="ECO:0000313" key="3">
    <source>
        <dbReference type="Proteomes" id="UP001217417"/>
    </source>
</evidence>
<evidence type="ECO:0000313" key="2">
    <source>
        <dbReference type="EMBL" id="KAJ8096621.1"/>
    </source>
</evidence>
<comment type="caution">
    <text evidence="2">The sequence shown here is derived from an EMBL/GenBank/DDBJ whole genome shotgun (WGS) entry which is preliminary data.</text>
</comment>